<dbReference type="InterPro" id="IPR001623">
    <property type="entry name" value="DnaJ_domain"/>
</dbReference>
<dbReference type="CDD" id="cd06257">
    <property type="entry name" value="DnaJ"/>
    <property type="match status" value="1"/>
</dbReference>
<dbReference type="GO" id="GO:0030544">
    <property type="term" value="F:Hsp70 protein binding"/>
    <property type="evidence" value="ECO:0007669"/>
    <property type="project" value="InterPro"/>
</dbReference>
<evidence type="ECO:0000259" key="1">
    <source>
        <dbReference type="PROSITE" id="PS50076"/>
    </source>
</evidence>
<reference evidence="2" key="2">
    <citation type="submission" date="2009-03" db="EMBL/GenBank/DDBJ databases">
        <authorList>
            <person name="Gang L."/>
        </authorList>
    </citation>
    <scope>NUCLEOTIDE SEQUENCE</scope>
    <source>
        <strain evidence="2">Anhui</strain>
    </source>
</reference>
<dbReference type="AlphaFoldDB" id="C1LND0"/>
<dbReference type="PRINTS" id="PR00625">
    <property type="entry name" value="JDOMAIN"/>
</dbReference>
<dbReference type="InterPro" id="IPR036869">
    <property type="entry name" value="J_dom_sf"/>
</dbReference>
<reference evidence="2" key="1">
    <citation type="journal article" date="2009" name="Nature">
        <title>The Schistosoma japonicum genome reveals features of host-parasite interplay.</title>
        <authorList>
            <person name="Liu F."/>
            <person name="Zhou Y."/>
            <person name="Wang Z.Q."/>
            <person name="Lu G."/>
            <person name="Zheng H."/>
            <person name="Brindley P.J."/>
            <person name="McManus D.P."/>
            <person name="Blair D."/>
            <person name="Zhang Q.H."/>
            <person name="Zhong Y."/>
            <person name="Wang S."/>
            <person name="Han Z.G."/>
            <person name="Chen Z."/>
        </authorList>
    </citation>
    <scope>NUCLEOTIDE SEQUENCE</scope>
    <source>
        <strain evidence="2">Anhui</strain>
    </source>
</reference>
<dbReference type="Pfam" id="PF00226">
    <property type="entry name" value="DnaJ"/>
    <property type="match status" value="1"/>
</dbReference>
<feature type="domain" description="J" evidence="1">
    <location>
        <begin position="6"/>
        <end position="68"/>
    </location>
</feature>
<dbReference type="PANTHER" id="PTHR43888">
    <property type="entry name" value="DNAJ-LIKE-2, ISOFORM A-RELATED"/>
    <property type="match status" value="1"/>
</dbReference>
<protein>
    <submittedName>
        <fullName evidence="2">DnaJ (Hsp40) homolog, subfamily A, member 1</fullName>
    </submittedName>
</protein>
<dbReference type="SUPFAM" id="SSF46565">
    <property type="entry name" value="Chaperone J-domain"/>
    <property type="match status" value="1"/>
</dbReference>
<organism evidence="2">
    <name type="scientific">Schistosoma japonicum</name>
    <name type="common">Blood fluke</name>
    <dbReference type="NCBI Taxonomy" id="6182"/>
    <lineage>
        <taxon>Eukaryota</taxon>
        <taxon>Metazoa</taxon>
        <taxon>Spiralia</taxon>
        <taxon>Lophotrochozoa</taxon>
        <taxon>Platyhelminthes</taxon>
        <taxon>Trematoda</taxon>
        <taxon>Digenea</taxon>
        <taxon>Strigeidida</taxon>
        <taxon>Schistosomatoidea</taxon>
        <taxon>Schistosomatidae</taxon>
        <taxon>Schistosoma</taxon>
    </lineage>
</organism>
<evidence type="ECO:0000313" key="2">
    <source>
        <dbReference type="EMBL" id="CAX76208.1"/>
    </source>
</evidence>
<dbReference type="PROSITE" id="PS50076">
    <property type="entry name" value="DNAJ_2"/>
    <property type="match status" value="1"/>
</dbReference>
<dbReference type="EMBL" id="FN320482">
    <property type="protein sequence ID" value="CAX76208.1"/>
    <property type="molecule type" value="mRNA"/>
</dbReference>
<dbReference type="GO" id="GO:0006457">
    <property type="term" value="P:protein folding"/>
    <property type="evidence" value="ECO:0007669"/>
    <property type="project" value="InterPro"/>
</dbReference>
<dbReference type="Gene3D" id="1.10.287.110">
    <property type="entry name" value="DnaJ domain"/>
    <property type="match status" value="1"/>
</dbReference>
<accession>C1LND0</accession>
<gene>
    <name evidence="2" type="primary">dnaja1</name>
</gene>
<dbReference type="SMART" id="SM00271">
    <property type="entry name" value="DnaJ"/>
    <property type="match status" value="1"/>
</dbReference>
<proteinExistence type="evidence at transcript level"/>
<dbReference type="InterPro" id="IPR044713">
    <property type="entry name" value="DNJA1/2-like"/>
</dbReference>
<name>C1LND0_SCHJA</name>
<sequence>MVLETRLYDILGVTTTATEAEIKKAYRKLALQYHPDKCADKSEKFKEISQAFMVLSDPTKRKIYDSGGEQALKEGGVESSTVDEAMDIFHMFFGGGRARGPRSRQRLRAPVICDFRRTLQWRF</sequence>